<comment type="caution">
    <text evidence="8">The sequence shown here is derived from an EMBL/GenBank/DDBJ whole genome shotgun (WGS) entry which is preliminary data.</text>
</comment>
<evidence type="ECO:0000256" key="6">
    <source>
        <dbReference type="ARBA" id="ARBA00023306"/>
    </source>
</evidence>
<dbReference type="GO" id="GO:0045842">
    <property type="term" value="P:positive regulation of mitotic metaphase/anaphase transition"/>
    <property type="evidence" value="ECO:0007669"/>
    <property type="project" value="TreeGrafter"/>
</dbReference>
<comment type="similarity">
    <text evidence="1">Belongs to the APC5 family.</text>
</comment>
<evidence type="ECO:0000313" key="9">
    <source>
        <dbReference type="Proteomes" id="UP000604825"/>
    </source>
</evidence>
<dbReference type="Proteomes" id="UP000604825">
    <property type="component" value="Unassembled WGS sequence"/>
</dbReference>
<accession>A0A811P2F2</accession>
<dbReference type="GO" id="GO:0051301">
    <property type="term" value="P:cell division"/>
    <property type="evidence" value="ECO:0007669"/>
    <property type="project" value="UniProtKB-KW"/>
</dbReference>
<keyword evidence="4" id="KW-0498">Mitosis</keyword>
<reference evidence="8" key="1">
    <citation type="submission" date="2020-10" db="EMBL/GenBank/DDBJ databases">
        <authorList>
            <person name="Han B."/>
            <person name="Lu T."/>
            <person name="Zhao Q."/>
            <person name="Huang X."/>
            <person name="Zhao Y."/>
        </authorList>
    </citation>
    <scope>NUCLEOTIDE SEQUENCE</scope>
</reference>
<keyword evidence="9" id="KW-1185">Reference proteome</keyword>
<evidence type="ECO:0000256" key="3">
    <source>
        <dbReference type="ARBA" id="ARBA00022618"/>
    </source>
</evidence>
<feature type="domain" description="Anaphase-promoting complex subunit 5" evidence="7">
    <location>
        <begin position="267"/>
        <end position="367"/>
    </location>
</feature>
<dbReference type="OrthoDB" id="2504561at2759"/>
<evidence type="ECO:0000313" key="8">
    <source>
        <dbReference type="EMBL" id="CAD6239002.1"/>
    </source>
</evidence>
<keyword evidence="6" id="KW-0131">Cell cycle</keyword>
<dbReference type="GO" id="GO:0005680">
    <property type="term" value="C:anaphase-promoting complex"/>
    <property type="evidence" value="ECO:0007669"/>
    <property type="project" value="InterPro"/>
</dbReference>
<keyword evidence="3" id="KW-0132">Cell division</keyword>
<name>A0A811P2F2_9POAL</name>
<dbReference type="PANTHER" id="PTHR12830:SF9">
    <property type="entry name" value="ANAPHASE-PROMOTING COMPLEX SUBUNIT 5"/>
    <property type="match status" value="1"/>
</dbReference>
<evidence type="ECO:0000256" key="1">
    <source>
        <dbReference type="ARBA" id="ARBA00007450"/>
    </source>
</evidence>
<dbReference type="EMBL" id="CAJGYO010000006">
    <property type="protein sequence ID" value="CAD6239002.1"/>
    <property type="molecule type" value="Genomic_DNA"/>
</dbReference>
<protein>
    <recommendedName>
        <fullName evidence="2">Anaphase-promoting complex subunit 5</fullName>
    </recommendedName>
</protein>
<dbReference type="GO" id="GO:0031145">
    <property type="term" value="P:anaphase-promoting complex-dependent catabolic process"/>
    <property type="evidence" value="ECO:0007669"/>
    <property type="project" value="TreeGrafter"/>
</dbReference>
<dbReference type="AlphaFoldDB" id="A0A811P2F2"/>
<evidence type="ECO:0000256" key="5">
    <source>
        <dbReference type="ARBA" id="ARBA00022786"/>
    </source>
</evidence>
<evidence type="ECO:0000256" key="2">
    <source>
        <dbReference type="ARBA" id="ARBA00016066"/>
    </source>
</evidence>
<evidence type="ECO:0000256" key="4">
    <source>
        <dbReference type="ARBA" id="ARBA00022776"/>
    </source>
</evidence>
<keyword evidence="5" id="KW-0833">Ubl conjugation pathway</keyword>
<dbReference type="InterPro" id="IPR037679">
    <property type="entry name" value="Apc5"/>
</dbReference>
<organism evidence="8 9">
    <name type="scientific">Miscanthus lutarioriparius</name>
    <dbReference type="NCBI Taxonomy" id="422564"/>
    <lineage>
        <taxon>Eukaryota</taxon>
        <taxon>Viridiplantae</taxon>
        <taxon>Streptophyta</taxon>
        <taxon>Embryophyta</taxon>
        <taxon>Tracheophyta</taxon>
        <taxon>Spermatophyta</taxon>
        <taxon>Magnoliopsida</taxon>
        <taxon>Liliopsida</taxon>
        <taxon>Poales</taxon>
        <taxon>Poaceae</taxon>
        <taxon>PACMAD clade</taxon>
        <taxon>Panicoideae</taxon>
        <taxon>Andropogonodae</taxon>
        <taxon>Andropogoneae</taxon>
        <taxon>Saccharinae</taxon>
        <taxon>Miscanthus</taxon>
    </lineage>
</organism>
<dbReference type="GO" id="GO:0070979">
    <property type="term" value="P:protein K11-linked ubiquitination"/>
    <property type="evidence" value="ECO:0007669"/>
    <property type="project" value="TreeGrafter"/>
</dbReference>
<gene>
    <name evidence="8" type="ORF">NCGR_LOCUS26070</name>
</gene>
<sequence length="557" mass="61267">MSLFAGVSGGAASGVGTGRALLELTPHKMAVCQLVQVFAPPAQAGGDVVPPFPFESLAHHNRLGLFLFTLTQSCEDFQEPPLEEFLRQLKAVDNLANGWFCEQLTSSLSALNSPDDERCIQIDSLLCNDISFLPDLVMYCNSTDASYDLAEDEDFNSEMGNLMDADIGSQVGIFDKFHQGYASERHMGESSSALTRAPTSTYDFDDANIFKADDNPTCLRSRWQLEAYLNQQADILEKDPGSVPLNSFNATMTQLQTLAPELHHVQFLQYLNALCHDDYVASLDNLHRYFDYSAGMQGLFGRSVSQVQDIVVGKYESALLCLGNLHCYFGHPKKALEAFTEAVRVSQMNNDDSCLAYVLGAISNLLSKIGISNTVGIISSPYSLGTNIGLGTPLSIQQQLLVLLKRSLKRADALKLPSLLSFDHLSLAKFDLKHVQRPLVSFGPNASTKLRTCPADVIKNLRLGSHVLTDFGADVLSASNDNGSFSTSWLRNLSATSDSWRRSSKNTKKLHINDFDNFHYHAQPSPVPAPILQLAGSAYLLRATAWEHYGRYISIFL</sequence>
<dbReference type="Pfam" id="PF12862">
    <property type="entry name" value="ANAPC5"/>
    <property type="match status" value="1"/>
</dbReference>
<evidence type="ECO:0000259" key="7">
    <source>
        <dbReference type="Pfam" id="PF12862"/>
    </source>
</evidence>
<dbReference type="PANTHER" id="PTHR12830">
    <property type="entry name" value="ANAPHASE-PROMOTING COMPLEX SUBUNIT 5"/>
    <property type="match status" value="1"/>
</dbReference>
<proteinExistence type="inferred from homology"/>
<dbReference type="InterPro" id="IPR026000">
    <property type="entry name" value="Apc5_dom"/>
</dbReference>